<evidence type="ECO:0000256" key="13">
    <source>
        <dbReference type="ARBA" id="ARBA00023136"/>
    </source>
</evidence>
<evidence type="ECO:0000256" key="16">
    <source>
        <dbReference type="ARBA" id="ARBA00044237"/>
    </source>
</evidence>
<evidence type="ECO:0000256" key="9">
    <source>
        <dbReference type="ARBA" id="ARBA00022734"/>
    </source>
</evidence>
<dbReference type="Gene3D" id="2.80.10.50">
    <property type="match status" value="1"/>
</dbReference>
<dbReference type="InterPro" id="IPR029044">
    <property type="entry name" value="Nucleotide-diphossugar_trans"/>
</dbReference>
<dbReference type="SMART" id="SM00458">
    <property type="entry name" value="RICIN"/>
    <property type="match status" value="1"/>
</dbReference>
<protein>
    <recommendedName>
        <fullName evidence="17">Protein-UDP acetylgalactosaminyltransferase 7</fullName>
    </recommendedName>
    <alternativeName>
        <fullName evidence="16">UDP-GalNAc:polypeptide N-acetylgalactosaminyltransferase 7</fullName>
    </alternativeName>
</protein>
<comment type="pathway">
    <text evidence="3">Protein modification; protein glycosylation.</text>
</comment>
<evidence type="ECO:0000256" key="7">
    <source>
        <dbReference type="ARBA" id="ARBA00022692"/>
    </source>
</evidence>
<evidence type="ECO:0000256" key="1">
    <source>
        <dbReference type="ARBA" id="ARBA00001936"/>
    </source>
</evidence>
<evidence type="ECO:0000313" key="19">
    <source>
        <dbReference type="EMBL" id="MPC24783.1"/>
    </source>
</evidence>
<organism evidence="19 20">
    <name type="scientific">Portunus trituberculatus</name>
    <name type="common">Swimming crab</name>
    <name type="synonym">Neptunus trituberculatus</name>
    <dbReference type="NCBI Taxonomy" id="210409"/>
    <lineage>
        <taxon>Eukaryota</taxon>
        <taxon>Metazoa</taxon>
        <taxon>Ecdysozoa</taxon>
        <taxon>Arthropoda</taxon>
        <taxon>Crustacea</taxon>
        <taxon>Multicrustacea</taxon>
        <taxon>Malacostraca</taxon>
        <taxon>Eumalacostraca</taxon>
        <taxon>Eucarida</taxon>
        <taxon>Decapoda</taxon>
        <taxon>Pleocyemata</taxon>
        <taxon>Brachyura</taxon>
        <taxon>Eubrachyura</taxon>
        <taxon>Portunoidea</taxon>
        <taxon>Portunidae</taxon>
        <taxon>Portuninae</taxon>
        <taxon>Portunus</taxon>
    </lineage>
</organism>
<dbReference type="SUPFAM" id="SSF50370">
    <property type="entry name" value="Ricin B-like lectins"/>
    <property type="match status" value="1"/>
</dbReference>
<keyword evidence="13" id="KW-0472">Membrane</keyword>
<evidence type="ECO:0000256" key="11">
    <source>
        <dbReference type="ARBA" id="ARBA00022989"/>
    </source>
</evidence>
<dbReference type="GO" id="GO:0006493">
    <property type="term" value="P:protein O-linked glycosylation"/>
    <property type="evidence" value="ECO:0007669"/>
    <property type="project" value="TreeGrafter"/>
</dbReference>
<keyword evidence="9" id="KW-0430">Lectin</keyword>
<keyword evidence="12" id="KW-0333">Golgi apparatus</keyword>
<keyword evidence="7" id="KW-0812">Transmembrane</keyword>
<gene>
    <name evidence="19" type="primary">GalNAc-T2</name>
    <name evidence="19" type="ORF">E2C01_017877</name>
</gene>
<dbReference type="GO" id="GO:0046872">
    <property type="term" value="F:metal ion binding"/>
    <property type="evidence" value="ECO:0007669"/>
    <property type="project" value="UniProtKB-KW"/>
</dbReference>
<keyword evidence="6 19" id="KW-0808">Transferase</keyword>
<sequence>MTVPVIDGIDHDTFEYRPVYGAGSNFRGIFEWGMLYKETELPPEIERSREHQSEPYKVLMFGGQWEWIGCGVGWMEVWQCGGSIEWVPCSRVGHVYRGFMPYNFGKLAEKKKGPLITINYKRNTSLQLTNFSPGISHSPMVRFLDMGDISKQLELKKRLNCKSFQWFMENVAYDMLRKYPELPKNIHWGELRSAATSRCLDTMGHSAPSFMGVAHCHGFGNNQLIRLNAEGQLGVGERCIDADGQGIKLIFCRLGTVDGPWQYDEQNHVLLHKRIGKCVALHPQTYQLSLMPCDPINNYQKWTFNQFVPKW</sequence>
<evidence type="ECO:0000256" key="15">
    <source>
        <dbReference type="ARBA" id="ARBA00023211"/>
    </source>
</evidence>
<evidence type="ECO:0000256" key="12">
    <source>
        <dbReference type="ARBA" id="ARBA00023034"/>
    </source>
</evidence>
<dbReference type="EMBL" id="VSRR010001374">
    <property type="protein sequence ID" value="MPC24783.1"/>
    <property type="molecule type" value="Genomic_DNA"/>
</dbReference>
<accession>A0A5B7DV02</accession>
<dbReference type="OrthoDB" id="6072411at2759"/>
<comment type="subcellular location">
    <subcellularLocation>
        <location evidence="2">Golgi apparatus membrane</location>
        <topology evidence="2">Single-pass type II membrane protein</topology>
    </subcellularLocation>
</comment>
<evidence type="ECO:0000259" key="18">
    <source>
        <dbReference type="SMART" id="SM00458"/>
    </source>
</evidence>
<dbReference type="PROSITE" id="PS50231">
    <property type="entry name" value="RICIN_B_LECTIN"/>
    <property type="match status" value="1"/>
</dbReference>
<keyword evidence="8" id="KW-0479">Metal-binding</keyword>
<dbReference type="InterPro" id="IPR000772">
    <property type="entry name" value="Ricin_B_lectin"/>
</dbReference>
<dbReference type="GO" id="GO:0030246">
    <property type="term" value="F:carbohydrate binding"/>
    <property type="evidence" value="ECO:0007669"/>
    <property type="project" value="UniProtKB-KW"/>
</dbReference>
<dbReference type="AlphaFoldDB" id="A0A5B7DV02"/>
<dbReference type="GO" id="GO:0004653">
    <property type="term" value="F:polypeptide N-acetylgalactosaminyltransferase activity"/>
    <property type="evidence" value="ECO:0007669"/>
    <property type="project" value="TreeGrafter"/>
</dbReference>
<evidence type="ECO:0000256" key="2">
    <source>
        <dbReference type="ARBA" id="ARBA00004323"/>
    </source>
</evidence>
<evidence type="ECO:0000256" key="6">
    <source>
        <dbReference type="ARBA" id="ARBA00022679"/>
    </source>
</evidence>
<evidence type="ECO:0000256" key="3">
    <source>
        <dbReference type="ARBA" id="ARBA00004922"/>
    </source>
</evidence>
<keyword evidence="5" id="KW-0328">Glycosyltransferase</keyword>
<dbReference type="GO" id="GO:0000139">
    <property type="term" value="C:Golgi membrane"/>
    <property type="evidence" value="ECO:0007669"/>
    <property type="project" value="UniProtKB-SubCell"/>
</dbReference>
<keyword evidence="20" id="KW-1185">Reference proteome</keyword>
<dbReference type="Gene3D" id="3.90.550.10">
    <property type="entry name" value="Spore Coat Polysaccharide Biosynthesis Protein SpsA, Chain A"/>
    <property type="match status" value="2"/>
</dbReference>
<comment type="similarity">
    <text evidence="4">Belongs to the glycosyltransferase 2 family. GalNAc-T subfamily.</text>
</comment>
<name>A0A5B7DV02_PORTR</name>
<dbReference type="Proteomes" id="UP000324222">
    <property type="component" value="Unassembled WGS sequence"/>
</dbReference>
<keyword evidence="15" id="KW-0464">Manganese</keyword>
<evidence type="ECO:0000256" key="8">
    <source>
        <dbReference type="ARBA" id="ARBA00022723"/>
    </source>
</evidence>
<dbReference type="CDD" id="cd23437">
    <property type="entry name" value="beta-trefoil_Ricin_GALNT7"/>
    <property type="match status" value="1"/>
</dbReference>
<evidence type="ECO:0000313" key="20">
    <source>
        <dbReference type="Proteomes" id="UP000324222"/>
    </source>
</evidence>
<keyword evidence="10" id="KW-0735">Signal-anchor</keyword>
<comment type="cofactor">
    <cofactor evidence="1">
        <name>Mn(2+)</name>
        <dbReference type="ChEBI" id="CHEBI:29035"/>
    </cofactor>
</comment>
<keyword evidence="14" id="KW-1015">Disulfide bond</keyword>
<dbReference type="InterPro" id="IPR035992">
    <property type="entry name" value="Ricin_B-like_lectins"/>
</dbReference>
<dbReference type="PANTHER" id="PTHR11675:SF68">
    <property type="entry name" value="N-ACETYLGALACTOSAMINYLTRANSFERASE 7"/>
    <property type="match status" value="1"/>
</dbReference>
<dbReference type="Pfam" id="PF00652">
    <property type="entry name" value="Ricin_B_lectin"/>
    <property type="match status" value="1"/>
</dbReference>
<feature type="domain" description="Ricin B lectin" evidence="18">
    <location>
        <begin position="188"/>
        <end position="305"/>
    </location>
</feature>
<evidence type="ECO:0000256" key="17">
    <source>
        <dbReference type="ARBA" id="ARBA00044259"/>
    </source>
</evidence>
<dbReference type="PANTHER" id="PTHR11675">
    <property type="entry name" value="N-ACETYLGALACTOSAMINYLTRANSFERASE"/>
    <property type="match status" value="1"/>
</dbReference>
<reference evidence="19 20" key="1">
    <citation type="submission" date="2019-05" db="EMBL/GenBank/DDBJ databases">
        <title>Another draft genome of Portunus trituberculatus and its Hox gene families provides insights of decapod evolution.</title>
        <authorList>
            <person name="Jeong J.-H."/>
            <person name="Song I."/>
            <person name="Kim S."/>
            <person name="Choi T."/>
            <person name="Kim D."/>
            <person name="Ryu S."/>
            <person name="Kim W."/>
        </authorList>
    </citation>
    <scope>NUCLEOTIDE SEQUENCE [LARGE SCALE GENOMIC DNA]</scope>
    <source>
        <tissue evidence="19">Muscle</tissue>
    </source>
</reference>
<evidence type="ECO:0000256" key="5">
    <source>
        <dbReference type="ARBA" id="ARBA00022676"/>
    </source>
</evidence>
<dbReference type="SUPFAM" id="SSF53448">
    <property type="entry name" value="Nucleotide-diphospho-sugar transferases"/>
    <property type="match status" value="1"/>
</dbReference>
<evidence type="ECO:0000256" key="10">
    <source>
        <dbReference type="ARBA" id="ARBA00022968"/>
    </source>
</evidence>
<comment type="caution">
    <text evidence="19">The sequence shown here is derived from an EMBL/GenBank/DDBJ whole genome shotgun (WGS) entry which is preliminary data.</text>
</comment>
<keyword evidence="11" id="KW-1133">Transmembrane helix</keyword>
<dbReference type="FunFam" id="2.80.10.50:FF:000019">
    <property type="entry name" value="Polypeptide N-acetylgalactosaminyltransferase"/>
    <property type="match status" value="1"/>
</dbReference>
<proteinExistence type="inferred from homology"/>
<evidence type="ECO:0000256" key="4">
    <source>
        <dbReference type="ARBA" id="ARBA00005680"/>
    </source>
</evidence>
<evidence type="ECO:0000256" key="14">
    <source>
        <dbReference type="ARBA" id="ARBA00023157"/>
    </source>
</evidence>